<dbReference type="Proteomes" id="UP000886748">
    <property type="component" value="Unassembled WGS sequence"/>
</dbReference>
<comment type="caution">
    <text evidence="1">The sequence shown here is derived from an EMBL/GenBank/DDBJ whole genome shotgun (WGS) entry which is preliminary data.</text>
</comment>
<organism evidence="1 2">
    <name type="scientific">Candidatus Limenecus avicola</name>
    <dbReference type="NCBI Taxonomy" id="2840847"/>
    <lineage>
        <taxon>Bacteria</taxon>
        <taxon>Bacillati</taxon>
        <taxon>Bacillota</taxon>
        <taxon>Clostridia</taxon>
        <taxon>Eubacteriales</taxon>
        <taxon>Clostridiaceae</taxon>
        <taxon>Clostridiaceae incertae sedis</taxon>
        <taxon>Candidatus Limenecus</taxon>
    </lineage>
</organism>
<evidence type="ECO:0000313" key="2">
    <source>
        <dbReference type="Proteomes" id="UP000886748"/>
    </source>
</evidence>
<gene>
    <name evidence="1" type="ORF">IAD26_10030</name>
</gene>
<protein>
    <submittedName>
        <fullName evidence="1">Uncharacterized protein</fullName>
    </submittedName>
</protein>
<reference evidence="1" key="1">
    <citation type="submission" date="2020-10" db="EMBL/GenBank/DDBJ databases">
        <authorList>
            <person name="Gilroy R."/>
        </authorList>
    </citation>
    <scope>NUCLEOTIDE SEQUENCE</scope>
    <source>
        <strain evidence="1">CHK154-7741</strain>
    </source>
</reference>
<dbReference type="AlphaFoldDB" id="A0A9D1N2I9"/>
<dbReference type="EMBL" id="DVOD01000072">
    <property type="protein sequence ID" value="HIU93453.1"/>
    <property type="molecule type" value="Genomic_DNA"/>
</dbReference>
<accession>A0A9D1N2I9</accession>
<evidence type="ECO:0000313" key="1">
    <source>
        <dbReference type="EMBL" id="HIU93453.1"/>
    </source>
</evidence>
<name>A0A9D1N2I9_9CLOT</name>
<reference evidence="1" key="2">
    <citation type="journal article" date="2021" name="PeerJ">
        <title>Extensive microbial diversity within the chicken gut microbiome revealed by metagenomics and culture.</title>
        <authorList>
            <person name="Gilroy R."/>
            <person name="Ravi A."/>
            <person name="Getino M."/>
            <person name="Pursley I."/>
            <person name="Horton D.L."/>
            <person name="Alikhan N.F."/>
            <person name="Baker D."/>
            <person name="Gharbi K."/>
            <person name="Hall N."/>
            <person name="Watson M."/>
            <person name="Adriaenssens E.M."/>
            <person name="Foster-Nyarko E."/>
            <person name="Jarju S."/>
            <person name="Secka A."/>
            <person name="Antonio M."/>
            <person name="Oren A."/>
            <person name="Chaudhuri R.R."/>
            <person name="La Ragione R."/>
            <person name="Hildebrand F."/>
            <person name="Pallen M.J."/>
        </authorList>
    </citation>
    <scope>NUCLEOTIDE SEQUENCE</scope>
    <source>
        <strain evidence="1">CHK154-7741</strain>
    </source>
</reference>
<proteinExistence type="predicted"/>
<sequence length="62" mass="7687">MHENLLNKKDTNIKTAEKYVGRYLQDLQRHFALSDVQLQKILKNHLDCLKKREKQKKWWQFF</sequence>